<gene>
    <name evidence="1" type="ORF">LEP1GSC059_2200</name>
</gene>
<evidence type="ECO:0008006" key="3">
    <source>
        <dbReference type="Google" id="ProtNLM"/>
    </source>
</evidence>
<comment type="caution">
    <text evidence="1">The sequence shown here is derived from an EMBL/GenBank/DDBJ whole genome shotgun (WGS) entry which is preliminary data.</text>
</comment>
<evidence type="ECO:0000313" key="1">
    <source>
        <dbReference type="EMBL" id="EQA69456.1"/>
    </source>
</evidence>
<dbReference type="AlphaFoldDB" id="T0GPX4"/>
<name>T0GPX4_9LEPT</name>
<organism evidence="1 2">
    <name type="scientific">Leptospira noguchii serovar Panama str. CZ214</name>
    <dbReference type="NCBI Taxonomy" id="1001595"/>
    <lineage>
        <taxon>Bacteria</taxon>
        <taxon>Pseudomonadati</taxon>
        <taxon>Spirochaetota</taxon>
        <taxon>Spirochaetia</taxon>
        <taxon>Leptospirales</taxon>
        <taxon>Leptospiraceae</taxon>
        <taxon>Leptospira</taxon>
    </lineage>
</organism>
<dbReference type="GeneID" id="23203897"/>
<sequence length="301" mass="34420">MRLKQILIHLFLLMCIACREKGNDDLILISSLLLADSLLDRPGKYDRDVQIIAHTPIAEYSPAYSNSISCDVNYSDADLNYFKDLLQAEIARYPRGYWIKARAGKVVPCRNFKVNGVNRGGMSAPDIDTIFLALPDDDLANLATMNPDADYSLRNILIDSIHHELTHNFNFSIYSVRGVIYRDPYWDSLKPSSFEYGTYVTGSVPYPLHFPQGPWPNYRHFWNPIPAFVSDYATTSFAEDRAEIGAGIMGNQFWEINEICRTDSFVAAKVNQTISEMNRFWPFEGTNDTEWKHRISQMSCD</sequence>
<dbReference type="RefSeq" id="WP_020981138.1">
    <property type="nucleotide sequence ID" value="NZ_AKWY02000034.1"/>
</dbReference>
<dbReference type="NCBIfam" id="NF047804">
    <property type="entry name" value="LIC13305_lipo"/>
    <property type="match status" value="1"/>
</dbReference>
<dbReference type="Proteomes" id="UP000015442">
    <property type="component" value="Unassembled WGS sequence"/>
</dbReference>
<dbReference type="EMBL" id="AKWY02000034">
    <property type="protein sequence ID" value="EQA69456.1"/>
    <property type="molecule type" value="Genomic_DNA"/>
</dbReference>
<accession>T0GPX4</accession>
<protein>
    <recommendedName>
        <fullName evidence="3">Lipoprotein</fullName>
    </recommendedName>
</protein>
<proteinExistence type="predicted"/>
<evidence type="ECO:0000313" key="2">
    <source>
        <dbReference type="Proteomes" id="UP000015442"/>
    </source>
</evidence>
<reference evidence="1 2" key="1">
    <citation type="submission" date="2013-05" db="EMBL/GenBank/DDBJ databases">
        <authorList>
            <person name="Harkins D.M."/>
            <person name="Durkin A.S."/>
            <person name="Brinkac L.M."/>
            <person name="Haft D.H."/>
            <person name="Selengut J.D."/>
            <person name="Sanka R."/>
            <person name="DePew J."/>
            <person name="Purushe J."/>
            <person name="Hartskeerl R.A."/>
            <person name="Ahmed A."/>
            <person name="van der Linden H."/>
            <person name="Goris M.G.A."/>
            <person name="Vinetz J.M."/>
            <person name="Sutton G.G."/>
            <person name="Nierman W.C."/>
            <person name="Fouts D.E."/>
        </authorList>
    </citation>
    <scope>NUCLEOTIDE SEQUENCE [LARGE SCALE GENOMIC DNA]</scope>
    <source>
        <strain evidence="1 2">CZ214</strain>
    </source>
</reference>